<evidence type="ECO:0000256" key="6">
    <source>
        <dbReference type="SAM" id="Phobius"/>
    </source>
</evidence>
<accession>A0A6A6RBV4</accession>
<feature type="transmembrane region" description="Helical" evidence="6">
    <location>
        <begin position="285"/>
        <end position="310"/>
    </location>
</feature>
<dbReference type="PANTHER" id="PTHR45649:SF16">
    <property type="entry name" value="7-KETO 8-AMINOPELARGONIC ACID TRANSPORTER"/>
    <property type="match status" value="1"/>
</dbReference>
<evidence type="ECO:0000256" key="4">
    <source>
        <dbReference type="ARBA" id="ARBA00022989"/>
    </source>
</evidence>
<dbReference type="AlphaFoldDB" id="A0A6A6RBV4"/>
<dbReference type="Proteomes" id="UP000799750">
    <property type="component" value="Unassembled WGS sequence"/>
</dbReference>
<feature type="transmembrane region" description="Helical" evidence="6">
    <location>
        <begin position="330"/>
        <end position="359"/>
    </location>
</feature>
<feature type="transmembrane region" description="Helical" evidence="6">
    <location>
        <begin position="172"/>
        <end position="190"/>
    </location>
</feature>
<evidence type="ECO:0000313" key="8">
    <source>
        <dbReference type="Proteomes" id="UP000799750"/>
    </source>
</evidence>
<feature type="transmembrane region" description="Helical" evidence="6">
    <location>
        <begin position="452"/>
        <end position="475"/>
    </location>
</feature>
<dbReference type="InterPro" id="IPR002293">
    <property type="entry name" value="AA/rel_permease1"/>
</dbReference>
<dbReference type="GO" id="GO:0022857">
    <property type="term" value="F:transmembrane transporter activity"/>
    <property type="evidence" value="ECO:0007669"/>
    <property type="project" value="InterPro"/>
</dbReference>
<feature type="transmembrane region" description="Helical" evidence="6">
    <location>
        <begin position="53"/>
        <end position="74"/>
    </location>
</feature>
<name>A0A6A6RBV4_9PEZI</name>
<feature type="transmembrane region" description="Helical" evidence="6">
    <location>
        <begin position="196"/>
        <end position="218"/>
    </location>
</feature>
<keyword evidence="5 6" id="KW-0472">Membrane</keyword>
<feature type="transmembrane region" description="Helical" evidence="6">
    <location>
        <begin position="380"/>
        <end position="402"/>
    </location>
</feature>
<evidence type="ECO:0000256" key="2">
    <source>
        <dbReference type="ARBA" id="ARBA00022448"/>
    </source>
</evidence>
<dbReference type="OrthoDB" id="2417308at2759"/>
<keyword evidence="8" id="KW-1185">Reference proteome</keyword>
<feature type="transmembrane region" description="Helical" evidence="6">
    <location>
        <begin position="81"/>
        <end position="107"/>
    </location>
</feature>
<comment type="subcellular location">
    <subcellularLocation>
        <location evidence="1">Membrane</location>
        <topology evidence="1">Multi-pass membrane protein</topology>
    </subcellularLocation>
</comment>
<evidence type="ECO:0000256" key="5">
    <source>
        <dbReference type="ARBA" id="ARBA00023136"/>
    </source>
</evidence>
<dbReference type="PANTHER" id="PTHR45649">
    <property type="entry name" value="AMINO-ACID PERMEASE BAT1"/>
    <property type="match status" value="1"/>
</dbReference>
<gene>
    <name evidence="7" type="ORF">BU16DRAFT_477865</name>
</gene>
<feature type="transmembrane region" description="Helical" evidence="6">
    <location>
        <begin position="408"/>
        <end position="432"/>
    </location>
</feature>
<organism evidence="7 8">
    <name type="scientific">Lophium mytilinum</name>
    <dbReference type="NCBI Taxonomy" id="390894"/>
    <lineage>
        <taxon>Eukaryota</taxon>
        <taxon>Fungi</taxon>
        <taxon>Dikarya</taxon>
        <taxon>Ascomycota</taxon>
        <taxon>Pezizomycotina</taxon>
        <taxon>Dothideomycetes</taxon>
        <taxon>Pleosporomycetidae</taxon>
        <taxon>Mytilinidiales</taxon>
        <taxon>Mytilinidiaceae</taxon>
        <taxon>Lophium</taxon>
    </lineage>
</organism>
<dbReference type="GO" id="GO:0016020">
    <property type="term" value="C:membrane"/>
    <property type="evidence" value="ECO:0007669"/>
    <property type="project" value="UniProtKB-SubCell"/>
</dbReference>
<evidence type="ECO:0000313" key="7">
    <source>
        <dbReference type="EMBL" id="KAF2501846.1"/>
    </source>
</evidence>
<dbReference type="PIRSF" id="PIRSF006060">
    <property type="entry name" value="AA_transporter"/>
    <property type="match status" value="1"/>
</dbReference>
<proteinExistence type="predicted"/>
<feature type="transmembrane region" description="Helical" evidence="6">
    <location>
        <begin position="127"/>
        <end position="160"/>
    </location>
</feature>
<keyword evidence="3 6" id="KW-0812">Transmembrane</keyword>
<reference evidence="7" key="1">
    <citation type="journal article" date="2020" name="Stud. Mycol.">
        <title>101 Dothideomycetes genomes: a test case for predicting lifestyles and emergence of pathogens.</title>
        <authorList>
            <person name="Haridas S."/>
            <person name="Albert R."/>
            <person name="Binder M."/>
            <person name="Bloem J."/>
            <person name="Labutti K."/>
            <person name="Salamov A."/>
            <person name="Andreopoulos B."/>
            <person name="Baker S."/>
            <person name="Barry K."/>
            <person name="Bills G."/>
            <person name="Bluhm B."/>
            <person name="Cannon C."/>
            <person name="Castanera R."/>
            <person name="Culley D."/>
            <person name="Daum C."/>
            <person name="Ezra D."/>
            <person name="Gonzalez J."/>
            <person name="Henrissat B."/>
            <person name="Kuo A."/>
            <person name="Liang C."/>
            <person name="Lipzen A."/>
            <person name="Lutzoni F."/>
            <person name="Magnuson J."/>
            <person name="Mondo S."/>
            <person name="Nolan M."/>
            <person name="Ohm R."/>
            <person name="Pangilinan J."/>
            <person name="Park H.-J."/>
            <person name="Ramirez L."/>
            <person name="Alfaro M."/>
            <person name="Sun H."/>
            <person name="Tritt A."/>
            <person name="Yoshinaga Y."/>
            <person name="Zwiers L.-H."/>
            <person name="Turgeon B."/>
            <person name="Goodwin S."/>
            <person name="Spatafora J."/>
            <person name="Crous P."/>
            <person name="Grigoriev I."/>
        </authorList>
    </citation>
    <scope>NUCLEOTIDE SEQUENCE</scope>
    <source>
        <strain evidence="7">CBS 269.34</strain>
    </source>
</reference>
<dbReference type="Gene3D" id="1.20.1740.10">
    <property type="entry name" value="Amino acid/polyamine transporter I"/>
    <property type="match status" value="1"/>
</dbReference>
<protein>
    <submittedName>
        <fullName evidence="7">Putative choline and nitrogen mustard permease</fullName>
    </submittedName>
</protein>
<evidence type="ECO:0000256" key="3">
    <source>
        <dbReference type="ARBA" id="ARBA00022692"/>
    </source>
</evidence>
<feature type="transmembrane region" description="Helical" evidence="6">
    <location>
        <begin position="481"/>
        <end position="502"/>
    </location>
</feature>
<evidence type="ECO:0000256" key="1">
    <source>
        <dbReference type="ARBA" id="ARBA00004141"/>
    </source>
</evidence>
<keyword evidence="4 6" id="KW-1133">Transmembrane helix</keyword>
<sequence length="519" mass="55955">MSTTSKDHKMPLYDGKDVSEPHRQLDIDVGATREVGAPQVLNESFSLWSSLGLQYSLTSTPLAVGAYLTSVIGVGGSPVFIYGYILAVGCNLCVCLSLAEIAAVYPHSSGQIYWISVLAHKKYARGLSYLAAWIVSAAYFFLTAATCLLASQLIWALVAVIKTTFVAQPWEYYVLYIGSAAVAFALNVPLFKLYPFMLKSMVVFINTGALFVLIVLLVRTHPKQSASFVFADLVNMTGWKSDGVVFFLGLLPGATAVNGFEGAAHLADEIPHPERNIPRVMFGSALMSALAGLPLVLVYMFCIISPANLLAPIGGQPIAQLLLDSLDSQALTIIAILVYILVMLCAAICLLTSFSRILWSVGRQGALPLSGWVSKVNTYYELPVNAVASGVLLIVAIGAIILGSTTAINAILGAGIVMCYLSYILVVGSLLYAGRANAFPSKRNFNLGRSGIYFNIISIIWMPFITVWLCFPSYVPVTASTMNYASAVTGGVFFCAVVNWFAYSKTRYTEPVAMNQESF</sequence>
<keyword evidence="2" id="KW-0813">Transport</keyword>
<dbReference type="EMBL" id="MU004182">
    <property type="protein sequence ID" value="KAF2501846.1"/>
    <property type="molecule type" value="Genomic_DNA"/>
</dbReference>
<dbReference type="Pfam" id="PF13520">
    <property type="entry name" value="AA_permease_2"/>
    <property type="match status" value="1"/>
</dbReference>